<dbReference type="SFLD" id="SFLDS00029">
    <property type="entry name" value="Radical_SAM"/>
    <property type="match status" value="1"/>
</dbReference>
<evidence type="ECO:0000313" key="7">
    <source>
        <dbReference type="EMBL" id="MBO2454412.1"/>
    </source>
</evidence>
<dbReference type="SUPFAM" id="SSF102114">
    <property type="entry name" value="Radical SAM enzymes"/>
    <property type="match status" value="1"/>
</dbReference>
<evidence type="ECO:0000256" key="4">
    <source>
        <dbReference type="ARBA" id="ARBA00022723"/>
    </source>
</evidence>
<evidence type="ECO:0000256" key="2">
    <source>
        <dbReference type="ARBA" id="ARBA00022485"/>
    </source>
</evidence>
<evidence type="ECO:0000256" key="3">
    <source>
        <dbReference type="ARBA" id="ARBA00022691"/>
    </source>
</evidence>
<keyword evidence="3" id="KW-0949">S-adenosyl-L-methionine</keyword>
<organism evidence="7 8">
    <name type="scientific">Actinomadura barringtoniae</name>
    <dbReference type="NCBI Taxonomy" id="1427535"/>
    <lineage>
        <taxon>Bacteria</taxon>
        <taxon>Bacillati</taxon>
        <taxon>Actinomycetota</taxon>
        <taxon>Actinomycetes</taxon>
        <taxon>Streptosporangiales</taxon>
        <taxon>Thermomonosporaceae</taxon>
        <taxon>Actinomadura</taxon>
    </lineage>
</organism>
<dbReference type="RefSeq" id="WP_208262621.1">
    <property type="nucleotide sequence ID" value="NZ_JAGEOJ010000026.1"/>
</dbReference>
<dbReference type="AlphaFoldDB" id="A0A939PLA2"/>
<dbReference type="GO" id="GO:0043365">
    <property type="term" value="F:[formate-C-acetyltransferase]-activating enzyme activity"/>
    <property type="evidence" value="ECO:0007669"/>
    <property type="project" value="InterPro"/>
</dbReference>
<proteinExistence type="predicted"/>
<keyword evidence="6" id="KW-0411">Iron-sulfur</keyword>
<dbReference type="EMBL" id="JAGEOJ010000026">
    <property type="protein sequence ID" value="MBO2454412.1"/>
    <property type="molecule type" value="Genomic_DNA"/>
</dbReference>
<dbReference type="InterPro" id="IPR034457">
    <property type="entry name" value="Organic_radical-activating"/>
</dbReference>
<dbReference type="InterPro" id="IPR013785">
    <property type="entry name" value="Aldolase_TIM"/>
</dbReference>
<dbReference type="PANTHER" id="PTHR30352:SF2">
    <property type="entry name" value="ANAEROBIC RIBONUCLEOSIDE-TRIPHOSPHATE REDUCTASE-ACTIVATING PROTEIN"/>
    <property type="match status" value="1"/>
</dbReference>
<dbReference type="Gene3D" id="3.20.20.70">
    <property type="entry name" value="Aldolase class I"/>
    <property type="match status" value="1"/>
</dbReference>
<dbReference type="SFLD" id="SFLDG01063">
    <property type="entry name" value="activating_enzymes__group_1"/>
    <property type="match status" value="1"/>
</dbReference>
<dbReference type="Proteomes" id="UP000669179">
    <property type="component" value="Unassembled WGS sequence"/>
</dbReference>
<dbReference type="GO" id="GO:0051539">
    <property type="term" value="F:4 iron, 4 sulfur cluster binding"/>
    <property type="evidence" value="ECO:0007669"/>
    <property type="project" value="UniProtKB-KW"/>
</dbReference>
<evidence type="ECO:0000256" key="5">
    <source>
        <dbReference type="ARBA" id="ARBA00023004"/>
    </source>
</evidence>
<dbReference type="PANTHER" id="PTHR30352">
    <property type="entry name" value="PYRUVATE FORMATE-LYASE-ACTIVATING ENZYME"/>
    <property type="match status" value="1"/>
</dbReference>
<protein>
    <submittedName>
        <fullName evidence="7">Radical SAM protein</fullName>
    </submittedName>
</protein>
<evidence type="ECO:0000256" key="1">
    <source>
        <dbReference type="ARBA" id="ARBA00001966"/>
    </source>
</evidence>
<evidence type="ECO:0000313" key="8">
    <source>
        <dbReference type="Proteomes" id="UP000669179"/>
    </source>
</evidence>
<keyword evidence="5" id="KW-0408">Iron</keyword>
<reference evidence="7" key="1">
    <citation type="submission" date="2021-03" db="EMBL/GenBank/DDBJ databases">
        <authorList>
            <person name="Kanchanasin P."/>
            <person name="Saeng-In P."/>
            <person name="Phongsopitanun W."/>
            <person name="Yuki M."/>
            <person name="Kudo T."/>
            <person name="Ohkuma M."/>
            <person name="Tanasupawat S."/>
        </authorList>
    </citation>
    <scope>NUCLEOTIDE SEQUENCE</scope>
    <source>
        <strain evidence="7">GKU 128</strain>
    </source>
</reference>
<dbReference type="SFLD" id="SFLDG01066">
    <property type="entry name" value="organic_radical-activating_enz"/>
    <property type="match status" value="1"/>
</dbReference>
<keyword evidence="2" id="KW-0004">4Fe-4S</keyword>
<dbReference type="InterPro" id="IPR058240">
    <property type="entry name" value="rSAM_sf"/>
</dbReference>
<dbReference type="Pfam" id="PF13353">
    <property type="entry name" value="Fer4_12"/>
    <property type="match status" value="1"/>
</dbReference>
<accession>A0A939PLA2</accession>
<name>A0A939PLA2_9ACTN</name>
<sequence length="198" mass="21655">MMLNVAETCGATRALGPGLRAVVWVQGCPFHCRGCIAPDWIPDRPARHVDVADLADELLTDPDVEGFTFSGGEPMEQAPALAALIRTARERRALSLICFTGYKLEELSAEPEAKALLSEVDVLIDGRYVETKNDDRGLRGSSNQRIHHLSGRLQDTGFHFDDGPRRAEIRLRGDEALMVGVPPRAVAAEWHALGEECA</sequence>
<dbReference type="SFLD" id="SFLDF00299">
    <property type="entry name" value="anaerobic_ribonucleoside-triph"/>
    <property type="match status" value="1"/>
</dbReference>
<keyword evidence="8" id="KW-1185">Reference proteome</keyword>
<comment type="caution">
    <text evidence="7">The sequence shown here is derived from an EMBL/GenBank/DDBJ whole genome shotgun (WGS) entry which is preliminary data.</text>
</comment>
<dbReference type="GO" id="GO:0046872">
    <property type="term" value="F:metal ion binding"/>
    <property type="evidence" value="ECO:0007669"/>
    <property type="project" value="UniProtKB-KW"/>
</dbReference>
<dbReference type="InterPro" id="IPR007197">
    <property type="entry name" value="rSAM"/>
</dbReference>
<gene>
    <name evidence="7" type="ORF">J4573_45505</name>
</gene>
<dbReference type="GO" id="GO:0004748">
    <property type="term" value="F:ribonucleoside-diphosphate reductase activity, thioredoxin disulfide as acceptor"/>
    <property type="evidence" value="ECO:0007669"/>
    <property type="project" value="TreeGrafter"/>
</dbReference>
<comment type="cofactor">
    <cofactor evidence="1">
        <name>[4Fe-4S] cluster</name>
        <dbReference type="ChEBI" id="CHEBI:49883"/>
    </cofactor>
</comment>
<dbReference type="InterPro" id="IPR012837">
    <property type="entry name" value="NrdG"/>
</dbReference>
<keyword evidence="4" id="KW-0479">Metal-binding</keyword>
<evidence type="ECO:0000256" key="6">
    <source>
        <dbReference type="ARBA" id="ARBA00023014"/>
    </source>
</evidence>
<dbReference type="CDD" id="cd01335">
    <property type="entry name" value="Radical_SAM"/>
    <property type="match status" value="1"/>
</dbReference>